<feature type="transmembrane region" description="Helical" evidence="7">
    <location>
        <begin position="221"/>
        <end position="242"/>
    </location>
</feature>
<dbReference type="PANTHER" id="PTHR43744:SF3">
    <property type="entry name" value="LACTOSE TRANSPORT SYSTEM PERMEASE PROTEIN LACG"/>
    <property type="match status" value="1"/>
</dbReference>
<reference evidence="10" key="1">
    <citation type="journal article" date="2019" name="Int. J. Syst. Evol. Microbiol.">
        <title>The Global Catalogue of Microorganisms (GCM) 10K type strain sequencing project: providing services to taxonomists for standard genome sequencing and annotation.</title>
        <authorList>
            <consortium name="The Broad Institute Genomics Platform"/>
            <consortium name="The Broad Institute Genome Sequencing Center for Infectious Disease"/>
            <person name="Wu L."/>
            <person name="Ma J."/>
        </authorList>
    </citation>
    <scope>NUCLEOTIDE SEQUENCE [LARGE SCALE GENOMIC DNA]</scope>
    <source>
        <strain evidence="10">CCTCC AB 2017081</strain>
    </source>
</reference>
<comment type="subcellular location">
    <subcellularLocation>
        <location evidence="1 7">Cell membrane</location>
        <topology evidence="1 7">Multi-pass membrane protein</topology>
    </subcellularLocation>
</comment>
<keyword evidence="10" id="KW-1185">Reference proteome</keyword>
<organism evidence="9 10">
    <name type="scientific">Deinococcus rufus</name>
    <dbReference type="NCBI Taxonomy" id="2136097"/>
    <lineage>
        <taxon>Bacteria</taxon>
        <taxon>Thermotogati</taxon>
        <taxon>Deinococcota</taxon>
        <taxon>Deinococci</taxon>
        <taxon>Deinococcales</taxon>
        <taxon>Deinococcaceae</taxon>
        <taxon>Deinococcus</taxon>
    </lineage>
</organism>
<evidence type="ECO:0000256" key="2">
    <source>
        <dbReference type="ARBA" id="ARBA00022448"/>
    </source>
</evidence>
<evidence type="ECO:0000313" key="9">
    <source>
        <dbReference type="EMBL" id="MFC3834618.1"/>
    </source>
</evidence>
<protein>
    <submittedName>
        <fullName evidence="9">Carbohydrate ABC transporter permease</fullName>
    </submittedName>
</protein>
<proteinExistence type="inferred from homology"/>
<dbReference type="InterPro" id="IPR035906">
    <property type="entry name" value="MetI-like_sf"/>
</dbReference>
<keyword evidence="3" id="KW-1003">Cell membrane</keyword>
<accession>A0ABV7ZC10</accession>
<feature type="transmembrane region" description="Helical" evidence="7">
    <location>
        <begin position="277"/>
        <end position="296"/>
    </location>
</feature>
<dbReference type="SUPFAM" id="SSF161098">
    <property type="entry name" value="MetI-like"/>
    <property type="match status" value="1"/>
</dbReference>
<dbReference type="Proteomes" id="UP001595803">
    <property type="component" value="Unassembled WGS sequence"/>
</dbReference>
<evidence type="ECO:0000256" key="6">
    <source>
        <dbReference type="ARBA" id="ARBA00023136"/>
    </source>
</evidence>
<evidence type="ECO:0000256" key="1">
    <source>
        <dbReference type="ARBA" id="ARBA00004651"/>
    </source>
</evidence>
<dbReference type="CDD" id="cd06261">
    <property type="entry name" value="TM_PBP2"/>
    <property type="match status" value="1"/>
</dbReference>
<dbReference type="Pfam" id="PF00528">
    <property type="entry name" value="BPD_transp_1"/>
    <property type="match status" value="1"/>
</dbReference>
<evidence type="ECO:0000256" key="4">
    <source>
        <dbReference type="ARBA" id="ARBA00022692"/>
    </source>
</evidence>
<dbReference type="PROSITE" id="PS50928">
    <property type="entry name" value="ABC_TM1"/>
    <property type="match status" value="1"/>
</dbReference>
<keyword evidence="6 7" id="KW-0472">Membrane</keyword>
<keyword evidence="4 7" id="KW-0812">Transmembrane</keyword>
<dbReference type="PANTHER" id="PTHR43744">
    <property type="entry name" value="ABC TRANSPORTER PERMEASE PROTEIN MG189-RELATED-RELATED"/>
    <property type="match status" value="1"/>
</dbReference>
<keyword evidence="2 7" id="KW-0813">Transport</keyword>
<sequence length="310" mass="34082">MADATLSAAPVTTDAYAAAAAQLKARRRRRERAVNTLAYAVLIVIALIMLYPFYWTLITSLESTGNIYEAKILPAAVSLRNYAEMWRGTTVPFWRLILNSVIVCTLGVTLTVTLATLAAYPLAKMRFPGRDLIFYAILALMVLPNESGLIVNYITVIKLGLLQQTNPVLDAARQYLAIVIPGIASIVGLFLIRQAYLSVPLELIEAARIDGASELKIWRRIMVPLAMPTIAAFSIFEFVAYWNSFLWARVMLPDKNLMPLSAGLLELSGTFSTNSRAVMAGAVITIIPILIVFAFGQRYFMKGLEGAVKG</sequence>
<feature type="transmembrane region" description="Helical" evidence="7">
    <location>
        <begin position="33"/>
        <end position="54"/>
    </location>
</feature>
<feature type="transmembrane region" description="Helical" evidence="7">
    <location>
        <begin position="96"/>
        <end position="120"/>
    </location>
</feature>
<evidence type="ECO:0000256" key="7">
    <source>
        <dbReference type="RuleBase" id="RU363032"/>
    </source>
</evidence>
<evidence type="ECO:0000256" key="5">
    <source>
        <dbReference type="ARBA" id="ARBA00022989"/>
    </source>
</evidence>
<gene>
    <name evidence="9" type="ORF">ACFOSB_17315</name>
</gene>
<dbReference type="InterPro" id="IPR000515">
    <property type="entry name" value="MetI-like"/>
</dbReference>
<feature type="transmembrane region" description="Helical" evidence="7">
    <location>
        <begin position="174"/>
        <end position="192"/>
    </location>
</feature>
<dbReference type="EMBL" id="JBHRZG010000024">
    <property type="protein sequence ID" value="MFC3834618.1"/>
    <property type="molecule type" value="Genomic_DNA"/>
</dbReference>
<dbReference type="RefSeq" id="WP_322472361.1">
    <property type="nucleotide sequence ID" value="NZ_JBHRZG010000024.1"/>
</dbReference>
<comment type="similarity">
    <text evidence="7">Belongs to the binding-protein-dependent transport system permease family.</text>
</comment>
<evidence type="ECO:0000313" key="10">
    <source>
        <dbReference type="Proteomes" id="UP001595803"/>
    </source>
</evidence>
<comment type="caution">
    <text evidence="9">The sequence shown here is derived from an EMBL/GenBank/DDBJ whole genome shotgun (WGS) entry which is preliminary data.</text>
</comment>
<keyword evidence="5 7" id="KW-1133">Transmembrane helix</keyword>
<evidence type="ECO:0000259" key="8">
    <source>
        <dbReference type="PROSITE" id="PS50928"/>
    </source>
</evidence>
<name>A0ABV7ZC10_9DEIO</name>
<feature type="domain" description="ABC transmembrane type-1" evidence="8">
    <location>
        <begin position="97"/>
        <end position="296"/>
    </location>
</feature>
<feature type="transmembrane region" description="Helical" evidence="7">
    <location>
        <begin position="132"/>
        <end position="154"/>
    </location>
</feature>
<evidence type="ECO:0000256" key="3">
    <source>
        <dbReference type="ARBA" id="ARBA00022475"/>
    </source>
</evidence>
<dbReference type="Gene3D" id="1.10.3720.10">
    <property type="entry name" value="MetI-like"/>
    <property type="match status" value="1"/>
</dbReference>